<dbReference type="HOGENOM" id="CLU_081833_0_0_3"/>
<feature type="transmembrane region" description="Helical" evidence="1">
    <location>
        <begin position="131"/>
        <end position="149"/>
    </location>
</feature>
<accession>B8HVT1</accession>
<feature type="transmembrane region" description="Helical" evidence="1">
    <location>
        <begin position="30"/>
        <end position="46"/>
    </location>
</feature>
<organism evidence="2">
    <name type="scientific">Cyanothece sp. (strain PCC 7425 / ATCC 29141)</name>
    <dbReference type="NCBI Taxonomy" id="395961"/>
    <lineage>
        <taxon>Bacteria</taxon>
        <taxon>Bacillati</taxon>
        <taxon>Cyanobacteriota</taxon>
        <taxon>Cyanophyceae</taxon>
        <taxon>Gomontiellales</taxon>
        <taxon>Cyanothecaceae</taxon>
        <taxon>Cyanothece</taxon>
    </lineage>
</organism>
<sequence>MMLPGMSDLQSLILAVLMDAQPEFSVGKNLFLALIPLGLSYSLFQLKLQRGVFWWLGAIAFLLFLPNAAYVLTDVIHLIAAIRVEQNLSFGQLVLGLIPLYLVYMLVGFEAYVLSLTNLEVYLRGTLLQRYILPIEILINVLVAIGIYMGRFQRLNSWYILTRPQTLLDKTLQDLTRPLPLEVIAIIFVVLTLLYFIFKFLNSAVIYMWQNKYAKD</sequence>
<reference evidence="2" key="1">
    <citation type="submission" date="2009-01" db="EMBL/GenBank/DDBJ databases">
        <title>Complete sequence of chromosome Cyanothece sp. PCC 7425.</title>
        <authorList>
            <consortium name="US DOE Joint Genome Institute"/>
            <person name="Lucas S."/>
            <person name="Copeland A."/>
            <person name="Lapidus A."/>
            <person name="Glavina del Rio T."/>
            <person name="Dalin E."/>
            <person name="Tice H."/>
            <person name="Bruce D."/>
            <person name="Goodwin L."/>
            <person name="Pitluck S."/>
            <person name="Sims D."/>
            <person name="Meineke L."/>
            <person name="Brettin T."/>
            <person name="Detter J.C."/>
            <person name="Han C."/>
            <person name="Larimer F."/>
            <person name="Land M."/>
            <person name="Hauser L."/>
            <person name="Kyrpides N."/>
            <person name="Ovchinnikova G."/>
            <person name="Liberton M."/>
            <person name="Stoeckel J."/>
            <person name="Banerjee A."/>
            <person name="Singh A."/>
            <person name="Page L."/>
            <person name="Sato H."/>
            <person name="Zhao L."/>
            <person name="Sherman L."/>
            <person name="Pakrasi H."/>
            <person name="Richardson P."/>
        </authorList>
    </citation>
    <scope>NUCLEOTIDE SEQUENCE</scope>
    <source>
        <strain evidence="2">PCC 7425</strain>
    </source>
</reference>
<evidence type="ECO:0008006" key="3">
    <source>
        <dbReference type="Google" id="ProtNLM"/>
    </source>
</evidence>
<feature type="transmembrane region" description="Helical" evidence="1">
    <location>
        <begin position="53"/>
        <end position="73"/>
    </location>
</feature>
<dbReference type="AlphaFoldDB" id="B8HVT1"/>
<dbReference type="EMBL" id="CP001344">
    <property type="protein sequence ID" value="ACL43109.1"/>
    <property type="molecule type" value="Genomic_DNA"/>
</dbReference>
<keyword evidence="1" id="KW-1133">Transmembrane helix</keyword>
<feature type="transmembrane region" description="Helical" evidence="1">
    <location>
        <begin position="93"/>
        <end position="119"/>
    </location>
</feature>
<gene>
    <name evidence="2" type="ordered locus">Cyan7425_0722</name>
</gene>
<dbReference type="InterPro" id="IPR009793">
    <property type="entry name" value="DUF1361"/>
</dbReference>
<dbReference type="KEGG" id="cyn:Cyan7425_0722"/>
<dbReference type="eggNOG" id="COG4330">
    <property type="taxonomic scope" value="Bacteria"/>
</dbReference>
<proteinExistence type="predicted"/>
<evidence type="ECO:0000256" key="1">
    <source>
        <dbReference type="SAM" id="Phobius"/>
    </source>
</evidence>
<keyword evidence="1" id="KW-0472">Membrane</keyword>
<evidence type="ECO:0000313" key="2">
    <source>
        <dbReference type="EMBL" id="ACL43109.1"/>
    </source>
</evidence>
<keyword evidence="1" id="KW-0812">Transmembrane</keyword>
<dbReference type="Pfam" id="PF07099">
    <property type="entry name" value="DUF1361"/>
    <property type="match status" value="1"/>
</dbReference>
<dbReference type="STRING" id="395961.Cyan7425_0722"/>
<protein>
    <recommendedName>
        <fullName evidence="3">DUF1361 domain-containing protein</fullName>
    </recommendedName>
</protein>
<name>B8HVT1_CYAP4</name>
<feature type="transmembrane region" description="Helical" evidence="1">
    <location>
        <begin position="183"/>
        <end position="209"/>
    </location>
</feature>
<dbReference type="OrthoDB" id="4540541at2"/>